<dbReference type="OrthoDB" id="5279943at2759"/>
<reference evidence="3" key="1">
    <citation type="submission" date="2013-05" db="EMBL/GenBank/DDBJ databases">
        <title>The Genome sequence of Mucor circinelloides f. circinelloides 1006PhL.</title>
        <authorList>
            <consortium name="The Broad Institute Genomics Platform"/>
            <person name="Cuomo C."/>
            <person name="Earl A."/>
            <person name="Findley K."/>
            <person name="Lee S.C."/>
            <person name="Walker B."/>
            <person name="Young S."/>
            <person name="Zeng Q."/>
            <person name="Gargeya S."/>
            <person name="Fitzgerald M."/>
            <person name="Haas B."/>
            <person name="Abouelleil A."/>
            <person name="Allen A.W."/>
            <person name="Alvarado L."/>
            <person name="Arachchi H.M."/>
            <person name="Berlin A.M."/>
            <person name="Chapman S.B."/>
            <person name="Gainer-Dewar J."/>
            <person name="Goldberg J."/>
            <person name="Griggs A."/>
            <person name="Gujja S."/>
            <person name="Hansen M."/>
            <person name="Howarth C."/>
            <person name="Imamovic A."/>
            <person name="Ireland A."/>
            <person name="Larimer J."/>
            <person name="McCowan C."/>
            <person name="Murphy C."/>
            <person name="Pearson M."/>
            <person name="Poon T.W."/>
            <person name="Priest M."/>
            <person name="Roberts A."/>
            <person name="Saif S."/>
            <person name="Shea T."/>
            <person name="Sisk P."/>
            <person name="Sykes S."/>
            <person name="Wortman J."/>
            <person name="Nusbaum C."/>
            <person name="Birren B."/>
        </authorList>
    </citation>
    <scope>NUCLEOTIDE SEQUENCE [LARGE SCALE GENOMIC DNA]</scope>
    <source>
        <strain evidence="3">1006PhL</strain>
    </source>
</reference>
<evidence type="ECO:0000313" key="2">
    <source>
        <dbReference type="EMBL" id="EPB90533.1"/>
    </source>
</evidence>
<dbReference type="eggNOG" id="ENOG502R9RC">
    <property type="taxonomic scope" value="Eukaryota"/>
</dbReference>
<organism evidence="2 3">
    <name type="scientific">Mucor circinelloides f. circinelloides (strain 1006PhL)</name>
    <name type="common">Mucormycosis agent</name>
    <name type="synonym">Calyptromyces circinelloides</name>
    <dbReference type="NCBI Taxonomy" id="1220926"/>
    <lineage>
        <taxon>Eukaryota</taxon>
        <taxon>Fungi</taxon>
        <taxon>Fungi incertae sedis</taxon>
        <taxon>Mucoromycota</taxon>
        <taxon>Mucoromycotina</taxon>
        <taxon>Mucoromycetes</taxon>
        <taxon>Mucorales</taxon>
        <taxon>Mucorineae</taxon>
        <taxon>Mucoraceae</taxon>
        <taxon>Mucor</taxon>
    </lineage>
</organism>
<evidence type="ECO:0000313" key="3">
    <source>
        <dbReference type="Proteomes" id="UP000014254"/>
    </source>
</evidence>
<protein>
    <submittedName>
        <fullName evidence="2">Uncharacterized protein</fullName>
    </submittedName>
</protein>
<evidence type="ECO:0000256" key="1">
    <source>
        <dbReference type="SAM" id="MobiDB-lite"/>
    </source>
</evidence>
<proteinExistence type="predicted"/>
<name>S2K581_MUCC1</name>
<dbReference type="EMBL" id="KE123919">
    <property type="protein sequence ID" value="EPB90533.1"/>
    <property type="molecule type" value="Genomic_DNA"/>
</dbReference>
<feature type="region of interest" description="Disordered" evidence="1">
    <location>
        <begin position="150"/>
        <end position="199"/>
    </location>
</feature>
<feature type="region of interest" description="Disordered" evidence="1">
    <location>
        <begin position="244"/>
        <end position="272"/>
    </location>
</feature>
<feature type="compositionally biased region" description="Acidic residues" evidence="1">
    <location>
        <begin position="302"/>
        <end position="311"/>
    </location>
</feature>
<sequence>MSSAFMNVSAHNLLNSRNAINEEEEEQDQQYLGQDLASDLRNCSISSAGSIDIDGQPVSSDILVALLDRPSEMRGLATCNAHFYEALEHYITETQGKDAWQRFQDVVYKPRDKLSDRSWMNQISHFLAHNRIFLTKFKESVGYEDDEVSVSTSDYTANTPPTLFVPPRKLTSSQSTSSINTIGSNHNGGGGGGRRRSRRLSSMSLGDALDYNDQDSISFEDAPKVTEGMFPTEDQFYHQYQQQNVPAGGFGGGRRRRSSYHSIQSEPHPTFVESKIDEVDEANIEVDAQESDQESDHLADLLDSEDDDDKDHEDADHLKNSSDRIKDIGAGSSTPTGRGHSSRNYCDMDLIKLRDYPEFQAGLPQTHASYFRKAKHLLSIAPSSRRFTATVRRNSILEDAMPPSPVTELDEPRFQTCSETDEEDTDGNNLARLICTTRRQQPDDIAWLNSVMEALAGWPELVDRLHEIVQESLEDGK</sequence>
<dbReference type="OMA" id="THASYFR"/>
<feature type="compositionally biased region" description="Basic and acidic residues" evidence="1">
    <location>
        <begin position="312"/>
        <end position="327"/>
    </location>
</feature>
<accession>S2K581</accession>
<dbReference type="AlphaFoldDB" id="S2K581"/>
<feature type="compositionally biased region" description="Polar residues" evidence="1">
    <location>
        <begin position="150"/>
        <end position="161"/>
    </location>
</feature>
<gene>
    <name evidence="2" type="ORF">HMPREF1544_02592</name>
</gene>
<keyword evidence="3" id="KW-1185">Reference proteome</keyword>
<feature type="region of interest" description="Disordered" evidence="1">
    <location>
        <begin position="302"/>
        <end position="344"/>
    </location>
</feature>
<dbReference type="Proteomes" id="UP000014254">
    <property type="component" value="Unassembled WGS sequence"/>
</dbReference>
<feature type="compositionally biased region" description="Low complexity" evidence="1">
    <location>
        <begin position="170"/>
        <end position="185"/>
    </location>
</feature>
<dbReference type="VEuPathDB" id="FungiDB:HMPREF1544_02592"/>
<dbReference type="InParanoid" id="S2K581"/>